<evidence type="ECO:0000313" key="2">
    <source>
        <dbReference type="Proteomes" id="UP000019804"/>
    </source>
</evidence>
<reference evidence="2" key="1">
    <citation type="journal article" date="2014" name="Nat. Commun.">
        <title>Genomic adaptations of the halophilic Dead Sea filamentous fungus Eurotium rubrum.</title>
        <authorList>
            <person name="Kis-Papo T."/>
            <person name="Weig A.R."/>
            <person name="Riley R."/>
            <person name="Persoh D."/>
            <person name="Salamov A."/>
            <person name="Sun H."/>
            <person name="Lipzen A."/>
            <person name="Wasser S.P."/>
            <person name="Rambold G."/>
            <person name="Grigoriev I.V."/>
            <person name="Nevo E."/>
        </authorList>
    </citation>
    <scope>NUCLEOTIDE SEQUENCE [LARGE SCALE GENOMIC DNA]</scope>
    <source>
        <strain evidence="2">CBS 135680</strain>
    </source>
</reference>
<accession>A0A017SG54</accession>
<name>A0A017SG54_ASPRC</name>
<gene>
    <name evidence="1" type="ORF">EURHEDRAFT_402296</name>
</gene>
<dbReference type="Proteomes" id="UP000019804">
    <property type="component" value="Unassembled WGS sequence"/>
</dbReference>
<keyword evidence="2" id="KW-1185">Reference proteome</keyword>
<evidence type="ECO:0000313" key="1">
    <source>
        <dbReference type="EMBL" id="EYE95599.1"/>
    </source>
</evidence>
<dbReference type="GeneID" id="63695256"/>
<protein>
    <submittedName>
        <fullName evidence="1">Uncharacterized protein</fullName>
    </submittedName>
</protein>
<dbReference type="HOGENOM" id="CLU_1731049_0_0_1"/>
<dbReference type="AlphaFoldDB" id="A0A017SG54"/>
<sequence>MGSFIRMPWKVLNDEGAIRPNGFAVCFNSLKAKRRPVLGAPTPLVAPDAAGILDKLIDRIRVGAMELHPVKSNRYSILSCLRKGSHALFDFPGHHGSKRRVLITDRNIAAAHYLQAGLVQSLLSGYSTDMPELYEDVRPKLYSNDCQKSDP</sequence>
<dbReference type="EMBL" id="KK088421">
    <property type="protein sequence ID" value="EYE95599.1"/>
    <property type="molecule type" value="Genomic_DNA"/>
</dbReference>
<proteinExistence type="predicted"/>
<dbReference type="RefSeq" id="XP_040639287.1">
    <property type="nucleotide sequence ID" value="XM_040780132.1"/>
</dbReference>
<organism evidence="1 2">
    <name type="scientific">Aspergillus ruber (strain CBS 135680)</name>
    <dbReference type="NCBI Taxonomy" id="1388766"/>
    <lineage>
        <taxon>Eukaryota</taxon>
        <taxon>Fungi</taxon>
        <taxon>Dikarya</taxon>
        <taxon>Ascomycota</taxon>
        <taxon>Pezizomycotina</taxon>
        <taxon>Eurotiomycetes</taxon>
        <taxon>Eurotiomycetidae</taxon>
        <taxon>Eurotiales</taxon>
        <taxon>Aspergillaceae</taxon>
        <taxon>Aspergillus</taxon>
        <taxon>Aspergillus subgen. Aspergillus</taxon>
    </lineage>
</organism>